<dbReference type="PANTHER" id="PTHR43701:SF12">
    <property type="entry name" value="MEMBRANE TRANSPORTER PROTEIN YTNM-RELATED"/>
    <property type="match status" value="1"/>
</dbReference>
<keyword evidence="8" id="KW-1185">Reference proteome</keyword>
<accession>A0ABU2H391</accession>
<evidence type="ECO:0000256" key="5">
    <source>
        <dbReference type="ARBA" id="ARBA00023136"/>
    </source>
</evidence>
<evidence type="ECO:0000256" key="6">
    <source>
        <dbReference type="RuleBase" id="RU363041"/>
    </source>
</evidence>
<dbReference type="InterPro" id="IPR051598">
    <property type="entry name" value="TSUP/Inactive_protease-like"/>
</dbReference>
<keyword evidence="4 6" id="KW-1133">Transmembrane helix</keyword>
<feature type="transmembrane region" description="Helical" evidence="6">
    <location>
        <begin position="262"/>
        <end position="279"/>
    </location>
</feature>
<dbReference type="Proteomes" id="UP001250214">
    <property type="component" value="Unassembled WGS sequence"/>
</dbReference>
<dbReference type="Pfam" id="PF01925">
    <property type="entry name" value="TauE"/>
    <property type="match status" value="1"/>
</dbReference>
<evidence type="ECO:0000256" key="3">
    <source>
        <dbReference type="ARBA" id="ARBA00022692"/>
    </source>
</evidence>
<feature type="transmembrane region" description="Helical" evidence="6">
    <location>
        <begin position="174"/>
        <end position="199"/>
    </location>
</feature>
<evidence type="ECO:0000313" key="8">
    <source>
        <dbReference type="Proteomes" id="UP001250214"/>
    </source>
</evidence>
<keyword evidence="3 6" id="KW-0812">Transmembrane</keyword>
<evidence type="ECO:0000256" key="4">
    <source>
        <dbReference type="ARBA" id="ARBA00022989"/>
    </source>
</evidence>
<feature type="transmembrane region" description="Helical" evidence="6">
    <location>
        <begin position="101"/>
        <end position="120"/>
    </location>
</feature>
<evidence type="ECO:0000256" key="1">
    <source>
        <dbReference type="ARBA" id="ARBA00004141"/>
    </source>
</evidence>
<dbReference type="PANTHER" id="PTHR43701">
    <property type="entry name" value="MEMBRANE TRANSPORTER PROTEIN MJ0441-RELATED"/>
    <property type="match status" value="1"/>
</dbReference>
<dbReference type="RefSeq" id="WP_310911307.1">
    <property type="nucleotide sequence ID" value="NZ_JAVLVT010000002.1"/>
</dbReference>
<dbReference type="EMBL" id="JAVLVT010000002">
    <property type="protein sequence ID" value="MDS1269767.1"/>
    <property type="molecule type" value="Genomic_DNA"/>
</dbReference>
<comment type="subcellular location">
    <subcellularLocation>
        <location evidence="6">Cell membrane</location>
        <topology evidence="6">Multi-pass membrane protein</topology>
    </subcellularLocation>
    <subcellularLocation>
        <location evidence="1">Membrane</location>
        <topology evidence="1">Multi-pass membrane protein</topology>
    </subcellularLocation>
</comment>
<reference evidence="8" key="1">
    <citation type="submission" date="2023-07" db="EMBL/GenBank/DDBJ databases">
        <title>Novel species in the genus Lipingzhangella isolated from Sambhar Salt Lake.</title>
        <authorList>
            <person name="Jiya N."/>
            <person name="Kajale S."/>
            <person name="Sharma A."/>
        </authorList>
    </citation>
    <scope>NUCLEOTIDE SEQUENCE [LARGE SCALE GENOMIC DNA]</scope>
    <source>
        <strain evidence="8">LS1_29</strain>
    </source>
</reference>
<keyword evidence="5 6" id="KW-0472">Membrane</keyword>
<feature type="transmembrane region" description="Helical" evidence="6">
    <location>
        <begin position="72"/>
        <end position="95"/>
    </location>
</feature>
<feature type="transmembrane region" description="Helical" evidence="6">
    <location>
        <begin position="232"/>
        <end position="250"/>
    </location>
</feature>
<organism evidence="7 8">
    <name type="scientific">Lipingzhangella rawalii</name>
    <dbReference type="NCBI Taxonomy" id="2055835"/>
    <lineage>
        <taxon>Bacteria</taxon>
        <taxon>Bacillati</taxon>
        <taxon>Actinomycetota</taxon>
        <taxon>Actinomycetes</taxon>
        <taxon>Streptosporangiales</taxon>
        <taxon>Nocardiopsidaceae</taxon>
        <taxon>Lipingzhangella</taxon>
    </lineage>
</organism>
<dbReference type="InterPro" id="IPR002781">
    <property type="entry name" value="TM_pro_TauE-like"/>
</dbReference>
<gene>
    <name evidence="7" type="ORF">RIF23_05605</name>
</gene>
<proteinExistence type="inferred from homology"/>
<comment type="caution">
    <text evidence="7">The sequence shown here is derived from an EMBL/GenBank/DDBJ whole genome shotgun (WGS) entry which is preliminary data.</text>
</comment>
<sequence>MRNLALLGIFGFLAQLINGALGMGYGVTSTTALLMLGVTPALASATVNLSQVGSQLASGIAHWRFGNVDWALVWRIALPGAVGAFLGALLLSWLSTEAAQPLMSTILLALGGYILFRFTVYGTPRGRFHGTLPTGFLAPLGLIAGFLNSTGGGGWGPVGTSALLASGRMEPRRVIGSISAAEFAVVLAGSAGFTVGLGLTGINVHWVLVLLLGGVLAAPLAAWLARHVPARLLGSLVGGLLVLTNVGILFDVEWVNPDPPTQLTIYAVLLALWAAAVMISTRAHLRERSATAEQELTSSSA</sequence>
<name>A0ABU2H391_9ACTN</name>
<evidence type="ECO:0000313" key="7">
    <source>
        <dbReference type="EMBL" id="MDS1269767.1"/>
    </source>
</evidence>
<evidence type="ECO:0000256" key="2">
    <source>
        <dbReference type="ARBA" id="ARBA00009142"/>
    </source>
</evidence>
<protein>
    <recommendedName>
        <fullName evidence="6">Probable membrane transporter protein</fullName>
    </recommendedName>
</protein>
<feature type="transmembrane region" description="Helical" evidence="6">
    <location>
        <begin position="205"/>
        <end position="225"/>
    </location>
</feature>
<keyword evidence="6" id="KW-1003">Cell membrane</keyword>
<comment type="similarity">
    <text evidence="2 6">Belongs to the 4-toluene sulfonate uptake permease (TSUP) (TC 2.A.102) family.</text>
</comment>